<dbReference type="InterPro" id="IPR023393">
    <property type="entry name" value="START-like_dom_sf"/>
</dbReference>
<reference evidence="3 4" key="1">
    <citation type="submission" date="2024-09" db="EMBL/GenBank/DDBJ databases">
        <authorList>
            <person name="Sun Q."/>
            <person name="Mori K."/>
        </authorList>
    </citation>
    <scope>NUCLEOTIDE SEQUENCE [LARGE SCALE GENOMIC DNA]</scope>
    <source>
        <strain evidence="3 4">CCM 7759</strain>
    </source>
</reference>
<protein>
    <submittedName>
        <fullName evidence="3">SRPBCC family protein</fullName>
    </submittedName>
</protein>
<dbReference type="CDD" id="cd08894">
    <property type="entry name" value="SRPBCC_CalC_Aha1-like_1"/>
    <property type="match status" value="1"/>
</dbReference>
<dbReference type="EMBL" id="JBHLWN010000067">
    <property type="protein sequence ID" value="MFC0214011.1"/>
    <property type="molecule type" value="Genomic_DNA"/>
</dbReference>
<organism evidence="3 4">
    <name type="scientific">Paenibacillus chartarius</name>
    <dbReference type="NCBI Taxonomy" id="747481"/>
    <lineage>
        <taxon>Bacteria</taxon>
        <taxon>Bacillati</taxon>
        <taxon>Bacillota</taxon>
        <taxon>Bacilli</taxon>
        <taxon>Bacillales</taxon>
        <taxon>Paenibacillaceae</taxon>
        <taxon>Paenibacillus</taxon>
    </lineage>
</organism>
<evidence type="ECO:0000313" key="4">
    <source>
        <dbReference type="Proteomes" id="UP001589776"/>
    </source>
</evidence>
<evidence type="ECO:0000259" key="2">
    <source>
        <dbReference type="Pfam" id="PF08327"/>
    </source>
</evidence>
<comment type="caution">
    <text evidence="3">The sequence shown here is derived from an EMBL/GenBank/DDBJ whole genome shotgun (WGS) entry which is preliminary data.</text>
</comment>
<dbReference type="RefSeq" id="WP_377471344.1">
    <property type="nucleotide sequence ID" value="NZ_JBHLWN010000067.1"/>
</dbReference>
<evidence type="ECO:0000256" key="1">
    <source>
        <dbReference type="ARBA" id="ARBA00006817"/>
    </source>
</evidence>
<dbReference type="Gene3D" id="3.30.530.20">
    <property type="match status" value="1"/>
</dbReference>
<proteinExistence type="inferred from homology"/>
<sequence>MMQGPAMNNTFTHVEGRVLTVQRSFPAPRELVYEAWTDPKHLPHWWGPEGFTLTVQDIDVRPGGVWRYVMHGPDGTDYDNIIRYIDVDPPQLLLYTHGDPEVEERFRVTVTFDDIDDNTELTMRMQFISALELETAVRQYGAIEGASSTLGRLAIILERMQGGVRA</sequence>
<name>A0ABV6DMZ4_9BACL</name>
<dbReference type="InterPro" id="IPR013538">
    <property type="entry name" value="ASHA1/2-like_C"/>
</dbReference>
<evidence type="ECO:0000313" key="3">
    <source>
        <dbReference type="EMBL" id="MFC0214011.1"/>
    </source>
</evidence>
<gene>
    <name evidence="3" type="ORF">ACFFK0_16395</name>
</gene>
<dbReference type="Proteomes" id="UP001589776">
    <property type="component" value="Unassembled WGS sequence"/>
</dbReference>
<dbReference type="SUPFAM" id="SSF55961">
    <property type="entry name" value="Bet v1-like"/>
    <property type="match status" value="1"/>
</dbReference>
<accession>A0ABV6DMZ4</accession>
<comment type="similarity">
    <text evidence="1">Belongs to the AHA1 family.</text>
</comment>
<keyword evidence="4" id="KW-1185">Reference proteome</keyword>
<feature type="domain" description="Activator of Hsp90 ATPase homologue 1/2-like C-terminal" evidence="2">
    <location>
        <begin position="27"/>
        <end position="158"/>
    </location>
</feature>
<dbReference type="Pfam" id="PF08327">
    <property type="entry name" value="AHSA1"/>
    <property type="match status" value="1"/>
</dbReference>